<evidence type="ECO:0000313" key="1">
    <source>
        <dbReference type="EMBL" id="KAF2228717.1"/>
    </source>
</evidence>
<dbReference type="Proteomes" id="UP000800092">
    <property type="component" value="Unassembled WGS sequence"/>
</dbReference>
<evidence type="ECO:0000313" key="2">
    <source>
        <dbReference type="Proteomes" id="UP000800092"/>
    </source>
</evidence>
<dbReference type="AlphaFoldDB" id="A0A6A6GSR4"/>
<proteinExistence type="predicted"/>
<reference evidence="1" key="1">
    <citation type="journal article" date="2020" name="Stud. Mycol.">
        <title>101 Dothideomycetes genomes: a test case for predicting lifestyles and emergence of pathogens.</title>
        <authorList>
            <person name="Haridas S."/>
            <person name="Albert R."/>
            <person name="Binder M."/>
            <person name="Bloem J."/>
            <person name="Labutti K."/>
            <person name="Salamov A."/>
            <person name="Andreopoulos B."/>
            <person name="Baker S."/>
            <person name="Barry K."/>
            <person name="Bills G."/>
            <person name="Bluhm B."/>
            <person name="Cannon C."/>
            <person name="Castanera R."/>
            <person name="Culley D."/>
            <person name="Daum C."/>
            <person name="Ezra D."/>
            <person name="Gonzalez J."/>
            <person name="Henrissat B."/>
            <person name="Kuo A."/>
            <person name="Liang C."/>
            <person name="Lipzen A."/>
            <person name="Lutzoni F."/>
            <person name="Magnuson J."/>
            <person name="Mondo S."/>
            <person name="Nolan M."/>
            <person name="Ohm R."/>
            <person name="Pangilinan J."/>
            <person name="Park H.-J."/>
            <person name="Ramirez L."/>
            <person name="Alfaro M."/>
            <person name="Sun H."/>
            <person name="Tritt A."/>
            <person name="Yoshinaga Y."/>
            <person name="Zwiers L.-H."/>
            <person name="Turgeon B."/>
            <person name="Goodwin S."/>
            <person name="Spatafora J."/>
            <person name="Crous P."/>
            <person name="Grigoriev I."/>
        </authorList>
    </citation>
    <scope>NUCLEOTIDE SEQUENCE</scope>
    <source>
        <strain evidence="1">Tuck. ex Michener</strain>
    </source>
</reference>
<protein>
    <submittedName>
        <fullName evidence="1">Uncharacterized protein</fullName>
    </submittedName>
</protein>
<gene>
    <name evidence="1" type="ORF">EV356DRAFT_497533</name>
</gene>
<name>A0A6A6GSR4_VIRVR</name>
<accession>A0A6A6GSR4</accession>
<sequence>MNCVRRLFSVRSAACLGPIIIGFHVINIRLQRSPNISSTASRGWLPLNVSQST</sequence>
<organism evidence="1 2">
    <name type="scientific">Viridothelium virens</name>
    <name type="common">Speckled blister lichen</name>
    <name type="synonym">Trypethelium virens</name>
    <dbReference type="NCBI Taxonomy" id="1048519"/>
    <lineage>
        <taxon>Eukaryota</taxon>
        <taxon>Fungi</taxon>
        <taxon>Dikarya</taxon>
        <taxon>Ascomycota</taxon>
        <taxon>Pezizomycotina</taxon>
        <taxon>Dothideomycetes</taxon>
        <taxon>Dothideomycetes incertae sedis</taxon>
        <taxon>Trypetheliales</taxon>
        <taxon>Trypetheliaceae</taxon>
        <taxon>Viridothelium</taxon>
    </lineage>
</organism>
<dbReference type="EMBL" id="ML991897">
    <property type="protein sequence ID" value="KAF2228717.1"/>
    <property type="molecule type" value="Genomic_DNA"/>
</dbReference>
<keyword evidence="2" id="KW-1185">Reference proteome</keyword>